<reference evidence="8" key="1">
    <citation type="submission" date="2022-05" db="EMBL/GenBank/DDBJ databases">
        <title>Complete genome sequence of toluene-degrading Gulosibacter sediminis strain ACHW.36C.</title>
        <authorList>
            <person name="Wai A.C."/>
            <person name="Lai G.K."/>
            <person name="Griffin S.D."/>
            <person name="Leung F.C."/>
        </authorList>
    </citation>
    <scope>NUCLEOTIDE SEQUENCE [LARGE SCALE GENOMIC DNA]</scope>
    <source>
        <strain evidence="8">ACHW.36C</strain>
    </source>
</reference>
<name>A0ABY4MUV8_9MICO</name>
<sequence length="217" mass="24026">MRVVVCEDHALLREGLVRLLREAGHEVVATLSDARGLTAAAADADIAVLDVRMPPTFTNEGVLAALELRRERPCFPVLVLSQYVEERYATELIRQPGAGLGYLLKDRVADIDMFLDALERIHAGEHVLDEDVIAQLLARRTNDDRLAALSPREREVLGLMAQGRSNAEIAAQLFVSNGAVEKYSAQIFQKLDLSTDRAGNRRVQAVLTYLEVEARQP</sequence>
<keyword evidence="4" id="KW-0804">Transcription</keyword>
<dbReference type="PROSITE" id="PS50043">
    <property type="entry name" value="HTH_LUXR_2"/>
    <property type="match status" value="1"/>
</dbReference>
<dbReference type="CDD" id="cd06170">
    <property type="entry name" value="LuxR_C_like"/>
    <property type="match status" value="1"/>
</dbReference>
<keyword evidence="1 5" id="KW-0597">Phosphoprotein</keyword>
<evidence type="ECO:0000313" key="8">
    <source>
        <dbReference type="EMBL" id="UQN14210.1"/>
    </source>
</evidence>
<dbReference type="InterPro" id="IPR058245">
    <property type="entry name" value="NreC/VraR/RcsB-like_REC"/>
</dbReference>
<dbReference type="EMBL" id="CP097160">
    <property type="protein sequence ID" value="UQN14210.1"/>
    <property type="molecule type" value="Genomic_DNA"/>
</dbReference>
<evidence type="ECO:0000256" key="5">
    <source>
        <dbReference type="PROSITE-ProRule" id="PRU00169"/>
    </source>
</evidence>
<dbReference type="InterPro" id="IPR039420">
    <property type="entry name" value="WalR-like"/>
</dbReference>
<dbReference type="InterPro" id="IPR016032">
    <property type="entry name" value="Sig_transdc_resp-reg_C-effctor"/>
</dbReference>
<dbReference type="InterPro" id="IPR011006">
    <property type="entry name" value="CheY-like_superfamily"/>
</dbReference>
<dbReference type="PANTHER" id="PTHR43214:SF24">
    <property type="entry name" value="TRANSCRIPTIONAL REGULATORY PROTEIN NARL-RELATED"/>
    <property type="match status" value="1"/>
</dbReference>
<keyword evidence="3" id="KW-0238">DNA-binding</keyword>
<evidence type="ECO:0000256" key="3">
    <source>
        <dbReference type="ARBA" id="ARBA00023125"/>
    </source>
</evidence>
<dbReference type="PROSITE" id="PS50110">
    <property type="entry name" value="RESPONSE_REGULATORY"/>
    <property type="match status" value="1"/>
</dbReference>
<proteinExistence type="predicted"/>
<dbReference type="InterPro" id="IPR001789">
    <property type="entry name" value="Sig_transdc_resp-reg_receiver"/>
</dbReference>
<dbReference type="SUPFAM" id="SSF52172">
    <property type="entry name" value="CheY-like"/>
    <property type="match status" value="1"/>
</dbReference>
<protein>
    <submittedName>
        <fullName evidence="8">Response regulator transcription factor</fullName>
    </submittedName>
</protein>
<gene>
    <name evidence="8" type="ORF">M3M28_09130</name>
</gene>
<dbReference type="PANTHER" id="PTHR43214">
    <property type="entry name" value="TWO-COMPONENT RESPONSE REGULATOR"/>
    <property type="match status" value="1"/>
</dbReference>
<evidence type="ECO:0000256" key="4">
    <source>
        <dbReference type="ARBA" id="ARBA00023163"/>
    </source>
</evidence>
<accession>A0ABY4MUV8</accession>
<feature type="modified residue" description="4-aspartylphosphate" evidence="5">
    <location>
        <position position="50"/>
    </location>
</feature>
<evidence type="ECO:0000256" key="1">
    <source>
        <dbReference type="ARBA" id="ARBA00022553"/>
    </source>
</evidence>
<dbReference type="Gene3D" id="3.40.50.2300">
    <property type="match status" value="1"/>
</dbReference>
<evidence type="ECO:0000259" key="6">
    <source>
        <dbReference type="PROSITE" id="PS50043"/>
    </source>
</evidence>
<dbReference type="Pfam" id="PF00072">
    <property type="entry name" value="Response_reg"/>
    <property type="match status" value="1"/>
</dbReference>
<dbReference type="SMART" id="SM00448">
    <property type="entry name" value="REC"/>
    <property type="match status" value="1"/>
</dbReference>
<dbReference type="CDD" id="cd17535">
    <property type="entry name" value="REC_NarL-like"/>
    <property type="match status" value="1"/>
</dbReference>
<feature type="domain" description="Response regulatory" evidence="7">
    <location>
        <begin position="2"/>
        <end position="120"/>
    </location>
</feature>
<dbReference type="SMART" id="SM00421">
    <property type="entry name" value="HTH_LUXR"/>
    <property type="match status" value="1"/>
</dbReference>
<feature type="domain" description="HTH luxR-type" evidence="6">
    <location>
        <begin position="142"/>
        <end position="207"/>
    </location>
</feature>
<evidence type="ECO:0000259" key="7">
    <source>
        <dbReference type="PROSITE" id="PS50110"/>
    </source>
</evidence>
<dbReference type="SUPFAM" id="SSF46894">
    <property type="entry name" value="C-terminal effector domain of the bipartite response regulators"/>
    <property type="match status" value="1"/>
</dbReference>
<dbReference type="PRINTS" id="PR00038">
    <property type="entry name" value="HTHLUXR"/>
</dbReference>
<organism evidence="8">
    <name type="scientific">Gulosibacter sediminis</name>
    <dbReference type="NCBI Taxonomy" id="1729695"/>
    <lineage>
        <taxon>Bacteria</taxon>
        <taxon>Bacillati</taxon>
        <taxon>Actinomycetota</taxon>
        <taxon>Actinomycetes</taxon>
        <taxon>Micrococcales</taxon>
        <taxon>Microbacteriaceae</taxon>
        <taxon>Gulosibacter</taxon>
    </lineage>
</organism>
<evidence type="ECO:0000256" key="2">
    <source>
        <dbReference type="ARBA" id="ARBA00023015"/>
    </source>
</evidence>
<dbReference type="InterPro" id="IPR000792">
    <property type="entry name" value="Tscrpt_reg_LuxR_C"/>
</dbReference>
<keyword evidence="2" id="KW-0805">Transcription regulation</keyword>
<dbReference type="Pfam" id="PF00196">
    <property type="entry name" value="GerE"/>
    <property type="match status" value="1"/>
</dbReference>